<protein>
    <recommendedName>
        <fullName evidence="9">Hyaluronidase</fullName>
        <ecNumber evidence="9">3.2.1.35</ecNumber>
    </recommendedName>
</protein>
<organism evidence="11 12">
    <name type="scientific">Lepisosteus oculatus</name>
    <name type="common">Spotted gar</name>
    <dbReference type="NCBI Taxonomy" id="7918"/>
    <lineage>
        <taxon>Eukaryota</taxon>
        <taxon>Metazoa</taxon>
        <taxon>Chordata</taxon>
        <taxon>Craniata</taxon>
        <taxon>Vertebrata</taxon>
        <taxon>Euteleostomi</taxon>
        <taxon>Actinopterygii</taxon>
        <taxon>Neopterygii</taxon>
        <taxon>Holostei</taxon>
        <taxon>Semionotiformes</taxon>
        <taxon>Lepisosteidae</taxon>
        <taxon>Lepisosteus</taxon>
    </lineage>
</organism>
<evidence type="ECO:0000256" key="3">
    <source>
        <dbReference type="ARBA" id="ARBA00023157"/>
    </source>
</evidence>
<keyword evidence="12" id="KW-1185">Reference proteome</keyword>
<sequence length="354" mass="38947">MSALLLLALGLLAPPGGALQPARVPLVPGQPFLVLWGIPDSLCEGRPDPSAFGMLSNGSAGQFVVFYRDGLGLYPYYDPQNQPVAGGLPQHTSLDMHLLKMDADVTSALPWPDYRGLAAIHWEDWAPLWGRNCGKKEIYREQSRSLLRQFFPDWAPAELDKWAQLPVFSQVQREGVQLSVAVVAPCWPRGPEGFLFPDCTDALLALCHYTGQSQRQSAVRQEPLQRKREERHCEIPARTPGRQSRSRHRVNRAAPHAYPLPEKKTTHPGPVIGDVNGSVCRVQADLVHTIGESAALGAAGAVVWEKFFSTKTQRGCWELADYVRGVLGPYVVNVTTAARLCGEGLCQGRGRCVR</sequence>
<evidence type="ECO:0000256" key="10">
    <source>
        <dbReference type="SAM" id="SignalP"/>
    </source>
</evidence>
<dbReference type="PIRSF" id="PIRSF038193">
    <property type="entry name" value="Hyaluronidase"/>
    <property type="match status" value="1"/>
</dbReference>
<dbReference type="PANTHER" id="PTHR11769">
    <property type="entry name" value="HYALURONIDASE"/>
    <property type="match status" value="1"/>
</dbReference>
<dbReference type="AlphaFoldDB" id="W5NAU6"/>
<reference evidence="12" key="1">
    <citation type="submission" date="2011-12" db="EMBL/GenBank/DDBJ databases">
        <title>The Draft Genome of Lepisosteus oculatus.</title>
        <authorList>
            <consortium name="The Broad Institute Genome Assembly &amp; Analysis Group"/>
            <consortium name="Computational R&amp;D Group"/>
            <consortium name="and Sequencing Platform"/>
            <person name="Di Palma F."/>
            <person name="Alfoldi J."/>
            <person name="Johnson J."/>
            <person name="Berlin A."/>
            <person name="Gnerre S."/>
            <person name="Jaffe D."/>
            <person name="MacCallum I."/>
            <person name="Young S."/>
            <person name="Walker B.J."/>
            <person name="Lander E.S."/>
            <person name="Lindblad-Toh K."/>
        </authorList>
    </citation>
    <scope>NUCLEOTIDE SEQUENCE [LARGE SCALE GENOMIC DNA]</scope>
</reference>
<reference evidence="11" key="3">
    <citation type="submission" date="2025-09" db="UniProtKB">
        <authorList>
            <consortium name="Ensembl"/>
        </authorList>
    </citation>
    <scope>IDENTIFICATION</scope>
</reference>
<reference evidence="11" key="2">
    <citation type="submission" date="2025-08" db="UniProtKB">
        <authorList>
            <consortium name="Ensembl"/>
        </authorList>
    </citation>
    <scope>IDENTIFICATION</scope>
</reference>
<dbReference type="Gene3D" id="3.20.20.70">
    <property type="entry name" value="Aldolase class I"/>
    <property type="match status" value="1"/>
</dbReference>
<dbReference type="GeneTree" id="ENSGT01020000230364"/>
<dbReference type="OMA" id="METLWEV"/>
<feature type="chain" id="PRO_5004869092" description="Hyaluronidase" evidence="10">
    <location>
        <begin position="19"/>
        <end position="354"/>
    </location>
</feature>
<comment type="catalytic activity">
    <reaction evidence="1 9">
        <text>Random hydrolysis of (1-&gt;4)-linkages between N-acetyl-beta-D-glucosamine and D-glucuronate residues in hyaluronate.</text>
        <dbReference type="EC" id="3.2.1.35"/>
    </reaction>
</comment>
<dbReference type="EC" id="3.2.1.35" evidence="9"/>
<dbReference type="EMBL" id="AHAT01014875">
    <property type="status" value="NOT_ANNOTATED_CDS"/>
    <property type="molecule type" value="Genomic_DNA"/>
</dbReference>
<name>W5NAU6_LEPOC</name>
<evidence type="ECO:0000313" key="11">
    <source>
        <dbReference type="Ensembl" id="ENSLOCP00000017755.1"/>
    </source>
</evidence>
<dbReference type="Proteomes" id="UP000018468">
    <property type="component" value="Linkage group LG5"/>
</dbReference>
<feature type="glycosylation site" description="N-linked (GlcNAc...) asparagine" evidence="7">
    <location>
        <position position="333"/>
    </location>
</feature>
<dbReference type="GO" id="GO:0005975">
    <property type="term" value="P:carbohydrate metabolic process"/>
    <property type="evidence" value="ECO:0007669"/>
    <property type="project" value="UniProtKB-UniRule"/>
</dbReference>
<feature type="signal peptide" evidence="10">
    <location>
        <begin position="1"/>
        <end position="18"/>
    </location>
</feature>
<dbReference type="EMBL" id="AHAT01014876">
    <property type="status" value="NOT_ANNOTATED_CDS"/>
    <property type="molecule type" value="Genomic_DNA"/>
</dbReference>
<dbReference type="InterPro" id="IPR017853">
    <property type="entry name" value="GH"/>
</dbReference>
<dbReference type="eggNOG" id="ENOG502QSI9">
    <property type="taxonomic scope" value="Eukaryota"/>
</dbReference>
<dbReference type="GO" id="GO:0004415">
    <property type="term" value="F:hyalurononglucosaminidase activity"/>
    <property type="evidence" value="ECO:0007669"/>
    <property type="project" value="UniProtKB-UniRule"/>
</dbReference>
<dbReference type="PANTHER" id="PTHR11769:SF36">
    <property type="entry name" value="HYALURONIDASE"/>
    <property type="match status" value="1"/>
</dbReference>
<evidence type="ECO:0000256" key="5">
    <source>
        <dbReference type="PIRNR" id="PIRNR038193"/>
    </source>
</evidence>
<dbReference type="Ensembl" id="ENSLOCT00000017787.1">
    <property type="protein sequence ID" value="ENSLOCP00000017755.1"/>
    <property type="gene ID" value="ENSLOCG00000014421.1"/>
</dbReference>
<feature type="disulfide bond" evidence="8">
    <location>
        <begin position="341"/>
        <end position="352"/>
    </location>
</feature>
<dbReference type="HOGENOM" id="CLU_036366_2_0_1"/>
<dbReference type="InterPro" id="IPR018155">
    <property type="entry name" value="Hyaluronidase"/>
</dbReference>
<evidence type="ECO:0000313" key="12">
    <source>
        <dbReference type="Proteomes" id="UP000018468"/>
    </source>
</evidence>
<accession>W5NAU6</accession>
<keyword evidence="10" id="KW-0732">Signal</keyword>
<evidence type="ECO:0000256" key="8">
    <source>
        <dbReference type="PIRSR" id="PIRSR038193-3"/>
    </source>
</evidence>
<dbReference type="InParanoid" id="W5NAU6"/>
<evidence type="ECO:0000256" key="1">
    <source>
        <dbReference type="ARBA" id="ARBA00000251"/>
    </source>
</evidence>
<evidence type="ECO:0000256" key="7">
    <source>
        <dbReference type="PIRSR" id="PIRSR038193-2"/>
    </source>
</evidence>
<dbReference type="Pfam" id="PF01630">
    <property type="entry name" value="Glyco_hydro_56"/>
    <property type="match status" value="1"/>
</dbReference>
<dbReference type="InterPro" id="IPR013785">
    <property type="entry name" value="Aldolase_TIM"/>
</dbReference>
<keyword evidence="4 9" id="KW-0326">Glycosidase</keyword>
<comment type="similarity">
    <text evidence="2 5 9">Belongs to the glycosyl hydrolase 56 family.</text>
</comment>
<evidence type="ECO:0000256" key="6">
    <source>
        <dbReference type="PIRSR" id="PIRSR038193-1"/>
    </source>
</evidence>
<evidence type="ECO:0000256" key="4">
    <source>
        <dbReference type="ARBA" id="ARBA00023295"/>
    </source>
</evidence>
<dbReference type="Bgee" id="ENSLOCG00000014421">
    <property type="expression patterns" value="Expressed in camera-type eye and 2 other cell types or tissues"/>
</dbReference>
<evidence type="ECO:0000256" key="2">
    <source>
        <dbReference type="ARBA" id="ARBA00008871"/>
    </source>
</evidence>
<dbReference type="SUPFAM" id="SSF51445">
    <property type="entry name" value="(Trans)glycosidases"/>
    <property type="match status" value="1"/>
</dbReference>
<proteinExistence type="inferred from homology"/>
<dbReference type="GO" id="GO:0031410">
    <property type="term" value="C:cytoplasmic vesicle"/>
    <property type="evidence" value="ECO:0000318"/>
    <property type="project" value="GO_Central"/>
</dbReference>
<evidence type="ECO:0000256" key="9">
    <source>
        <dbReference type="RuleBase" id="RU610713"/>
    </source>
</evidence>
<feature type="active site" description="Proton donor" evidence="6">
    <location>
        <position position="123"/>
    </location>
</feature>
<feature type="disulfide bond" evidence="8">
    <location>
        <begin position="43"/>
        <end position="316"/>
    </location>
</feature>
<dbReference type="GO" id="GO:0030214">
    <property type="term" value="P:hyaluronan catabolic process"/>
    <property type="evidence" value="ECO:0000318"/>
    <property type="project" value="GO_Central"/>
</dbReference>
<keyword evidence="3 8" id="KW-1015">Disulfide bond</keyword>
<keyword evidence="9" id="KW-0378">Hydrolase</keyword>
<dbReference type="STRING" id="7918.ENSLOCP00000017755"/>